<name>A0ABR2IBP5_9EUKA</name>
<dbReference type="InterPro" id="IPR016024">
    <property type="entry name" value="ARM-type_fold"/>
</dbReference>
<dbReference type="Pfam" id="PF07714">
    <property type="entry name" value="PK_Tyr_Ser-Thr"/>
    <property type="match status" value="1"/>
</dbReference>
<dbReference type="SMART" id="SM00220">
    <property type="entry name" value="S_TKc"/>
    <property type="match status" value="1"/>
</dbReference>
<reference evidence="3 4" key="1">
    <citation type="submission" date="2024-04" db="EMBL/GenBank/DDBJ databases">
        <title>Tritrichomonas musculus Genome.</title>
        <authorList>
            <person name="Alves-Ferreira E."/>
            <person name="Grigg M."/>
            <person name="Lorenzi H."/>
            <person name="Galac M."/>
        </authorList>
    </citation>
    <scope>NUCLEOTIDE SEQUENCE [LARGE SCALE GENOMIC DNA]</scope>
    <source>
        <strain evidence="3 4">EAF2021</strain>
    </source>
</reference>
<evidence type="ECO:0000313" key="4">
    <source>
        <dbReference type="Proteomes" id="UP001470230"/>
    </source>
</evidence>
<dbReference type="InterPro" id="IPR011009">
    <property type="entry name" value="Kinase-like_dom_sf"/>
</dbReference>
<sequence>MENYAKDVVPNLELSKRIYNETICNKFNEFDVQLNTFNTFLQQVSKKDQIETILTSSYKQNIIFIDEYRKQFNYYIIELKLFIDYVRPLRKIAEDDIVHQILDIKIYREIINNALQRQNSKYTENNIITLKNRLDEVNACNDQLNVKMQILQKKFEKSNIEIDQETFKSKIKKVTNSIIDYNDIEIQYKIGHGSEGIVNLGYQKSTQRVIAVKQILYNRLDYYIVSLIKRQVKIMTDLKNFAILQFIGVCLDPVCLINEYMSNGSLYDRLHDTNPETQLTPTKRTIIALGLAYALNYMHKKSPPLLHRDVKSLNVLLDSEDFPKLCDFGASRYKDEENDLKPRGVGTTNWMAPEVIKGYEYTEKSDVYSYGVVLWELLTGLAPFVELNERRIKDEVAYNNKRLEIQRHDCPQEFRSLLARCWATDATKRPSFDQIIELFESGTVKFIGTETDQVKAYISLFQSSSPENDQCFDFPVVTDSIVNNICNELDANKEEGILKANSVLSKEENHQFVLQFKLISSIAKAIDKCNSSRSANLLTKTVDIIVNHKLLTDEFEKEEGSSKFIKLFVKFGATAKKNIIQTLLCLISNVSNVVVNYNAISKISPFLLFNNLSCRLNSLKLLNTICDMKYYDSENSFNIIIRNVLANIFPKAKIEVIIESLDLLLKLVKFSDLNLSLLSTEGVIKLTSMINHSNLDVSMKSLKIIEELLKLTVPQKNVVKSVLACISDVAKNQNNDQIKEILIIMAYLLKSKVTFVKIQSKDNIGIIDCFKQFLSSSDNEIVVNSLKLCFSFIFNSVPQFIDLHDNYYDLLAKDDRTISTLAASCLTLVYQKRPFKLTDTKKNNLIENFLKRELSSDLSSINSQILNLCGVISTSLDGAIFFDDIELISLLLNLIKKDNNNTSQISRISTMILASLSALNPLCKHLTEAFPLILNMMKINLNSPYPIVFITNMASTSEGAFECAKNISHIIKNAEVDFPRTIVAIQRTITDSKAKEEIFTNEKENVNSLISLLMKKWNPDNVFLSIVNEMAALESGRKAIVDSGLLNVLKKQFAEIDLANESRPLLLRILSKVKS</sequence>
<dbReference type="InterPro" id="IPR000719">
    <property type="entry name" value="Prot_kinase_dom"/>
</dbReference>
<dbReference type="PROSITE" id="PS50011">
    <property type="entry name" value="PROTEIN_KINASE_DOM"/>
    <property type="match status" value="1"/>
</dbReference>
<dbReference type="PANTHER" id="PTHR44329">
    <property type="entry name" value="SERINE/THREONINE-PROTEIN KINASE TNNI3K-RELATED"/>
    <property type="match status" value="1"/>
</dbReference>
<dbReference type="PANTHER" id="PTHR44329:SF214">
    <property type="entry name" value="PROTEIN KINASE DOMAIN-CONTAINING PROTEIN"/>
    <property type="match status" value="1"/>
</dbReference>
<protein>
    <submittedName>
        <fullName evidence="3">Protein kinase activity protein</fullName>
    </submittedName>
</protein>
<organism evidence="3 4">
    <name type="scientific">Tritrichomonas musculus</name>
    <dbReference type="NCBI Taxonomy" id="1915356"/>
    <lineage>
        <taxon>Eukaryota</taxon>
        <taxon>Metamonada</taxon>
        <taxon>Parabasalia</taxon>
        <taxon>Tritrichomonadida</taxon>
        <taxon>Tritrichomonadidae</taxon>
        <taxon>Tritrichomonas</taxon>
    </lineage>
</organism>
<dbReference type="InterPro" id="IPR001245">
    <property type="entry name" value="Ser-Thr/Tyr_kinase_cat_dom"/>
</dbReference>
<accession>A0ABR2IBP5</accession>
<feature type="domain" description="Protein kinase" evidence="2">
    <location>
        <begin position="184"/>
        <end position="447"/>
    </location>
</feature>
<evidence type="ECO:0000256" key="1">
    <source>
        <dbReference type="SAM" id="Coils"/>
    </source>
</evidence>
<dbReference type="PRINTS" id="PR00109">
    <property type="entry name" value="TYRKINASE"/>
</dbReference>
<keyword evidence="3" id="KW-0808">Transferase</keyword>
<keyword evidence="1" id="KW-0175">Coiled coil</keyword>
<dbReference type="Gene3D" id="1.10.510.10">
    <property type="entry name" value="Transferase(Phosphotransferase) domain 1"/>
    <property type="match status" value="1"/>
</dbReference>
<dbReference type="SUPFAM" id="SSF56112">
    <property type="entry name" value="Protein kinase-like (PK-like)"/>
    <property type="match status" value="1"/>
</dbReference>
<dbReference type="InterPro" id="IPR008271">
    <property type="entry name" value="Ser/Thr_kinase_AS"/>
</dbReference>
<evidence type="ECO:0000313" key="3">
    <source>
        <dbReference type="EMBL" id="KAK8860391.1"/>
    </source>
</evidence>
<dbReference type="GO" id="GO:0016301">
    <property type="term" value="F:kinase activity"/>
    <property type="evidence" value="ECO:0007669"/>
    <property type="project" value="UniProtKB-KW"/>
</dbReference>
<dbReference type="InterPro" id="IPR051681">
    <property type="entry name" value="Ser/Thr_Kinases-Pseudokinases"/>
</dbReference>
<dbReference type="Proteomes" id="UP001470230">
    <property type="component" value="Unassembled WGS sequence"/>
</dbReference>
<dbReference type="SUPFAM" id="SSF48371">
    <property type="entry name" value="ARM repeat"/>
    <property type="match status" value="1"/>
</dbReference>
<dbReference type="CDD" id="cd13999">
    <property type="entry name" value="STKc_MAP3K-like"/>
    <property type="match status" value="1"/>
</dbReference>
<keyword evidence="3" id="KW-0418">Kinase</keyword>
<keyword evidence="4" id="KW-1185">Reference proteome</keyword>
<feature type="coiled-coil region" evidence="1">
    <location>
        <begin position="134"/>
        <end position="161"/>
    </location>
</feature>
<proteinExistence type="predicted"/>
<dbReference type="PROSITE" id="PS00108">
    <property type="entry name" value="PROTEIN_KINASE_ST"/>
    <property type="match status" value="1"/>
</dbReference>
<evidence type="ECO:0000259" key="2">
    <source>
        <dbReference type="PROSITE" id="PS50011"/>
    </source>
</evidence>
<gene>
    <name evidence="3" type="ORF">M9Y10_012055</name>
</gene>
<dbReference type="EMBL" id="JAPFFF010000018">
    <property type="protein sequence ID" value="KAK8860391.1"/>
    <property type="molecule type" value="Genomic_DNA"/>
</dbReference>
<comment type="caution">
    <text evidence="3">The sequence shown here is derived from an EMBL/GenBank/DDBJ whole genome shotgun (WGS) entry which is preliminary data.</text>
</comment>